<accession>A0A8X6N087</accession>
<keyword evidence="1" id="KW-1133">Transmembrane helix</keyword>
<name>A0A8X6N087_NEPPI</name>
<reference evidence="2" key="1">
    <citation type="submission" date="2020-08" db="EMBL/GenBank/DDBJ databases">
        <title>Multicomponent nature underlies the extraordinary mechanical properties of spider dragline silk.</title>
        <authorList>
            <person name="Kono N."/>
            <person name="Nakamura H."/>
            <person name="Mori M."/>
            <person name="Yoshida Y."/>
            <person name="Ohtoshi R."/>
            <person name="Malay A.D."/>
            <person name="Moran D.A.P."/>
            <person name="Tomita M."/>
            <person name="Numata K."/>
            <person name="Arakawa K."/>
        </authorList>
    </citation>
    <scope>NUCLEOTIDE SEQUENCE</scope>
</reference>
<dbReference type="Proteomes" id="UP000887013">
    <property type="component" value="Unassembled WGS sequence"/>
</dbReference>
<feature type="transmembrane region" description="Helical" evidence="1">
    <location>
        <begin position="38"/>
        <end position="61"/>
    </location>
</feature>
<organism evidence="2 3">
    <name type="scientific">Nephila pilipes</name>
    <name type="common">Giant wood spider</name>
    <name type="synonym">Nephila maculata</name>
    <dbReference type="NCBI Taxonomy" id="299642"/>
    <lineage>
        <taxon>Eukaryota</taxon>
        <taxon>Metazoa</taxon>
        <taxon>Ecdysozoa</taxon>
        <taxon>Arthropoda</taxon>
        <taxon>Chelicerata</taxon>
        <taxon>Arachnida</taxon>
        <taxon>Araneae</taxon>
        <taxon>Araneomorphae</taxon>
        <taxon>Entelegynae</taxon>
        <taxon>Araneoidea</taxon>
        <taxon>Nephilidae</taxon>
        <taxon>Nephila</taxon>
    </lineage>
</organism>
<sequence length="109" mass="12152">MPFSKSHHPQRLDVQQGLFIHRPSLLSAPTSTHPSGKLFQYFSISLLSTVVDIFIHIPFTLKAKTHSFRLSLCGDCLLPEAMGLSCIPCAYLLVADNQTRRPAIYRKAG</sequence>
<keyword evidence="1" id="KW-0472">Membrane</keyword>
<keyword evidence="3" id="KW-1185">Reference proteome</keyword>
<gene>
    <name evidence="2" type="ORF">NPIL_396551</name>
</gene>
<keyword evidence="1" id="KW-0812">Transmembrane</keyword>
<evidence type="ECO:0000313" key="2">
    <source>
        <dbReference type="EMBL" id="GFS87327.1"/>
    </source>
</evidence>
<dbReference type="AlphaFoldDB" id="A0A8X6N087"/>
<dbReference type="EMBL" id="BMAW01004173">
    <property type="protein sequence ID" value="GFS87327.1"/>
    <property type="molecule type" value="Genomic_DNA"/>
</dbReference>
<proteinExistence type="predicted"/>
<evidence type="ECO:0000313" key="3">
    <source>
        <dbReference type="Proteomes" id="UP000887013"/>
    </source>
</evidence>
<comment type="caution">
    <text evidence="2">The sequence shown here is derived from an EMBL/GenBank/DDBJ whole genome shotgun (WGS) entry which is preliminary data.</text>
</comment>
<evidence type="ECO:0000256" key="1">
    <source>
        <dbReference type="SAM" id="Phobius"/>
    </source>
</evidence>
<protein>
    <submittedName>
        <fullName evidence="2">Uncharacterized protein</fullName>
    </submittedName>
</protein>